<dbReference type="RefSeq" id="WP_273641788.1">
    <property type="nucleotide sequence ID" value="NZ_JAQQXP010000002.1"/>
</dbReference>
<evidence type="ECO:0000313" key="3">
    <source>
        <dbReference type="Proteomes" id="UP001218788"/>
    </source>
</evidence>
<feature type="region of interest" description="Disordered" evidence="1">
    <location>
        <begin position="38"/>
        <end position="107"/>
    </location>
</feature>
<evidence type="ECO:0000313" key="2">
    <source>
        <dbReference type="EMBL" id="MDC8832003.1"/>
    </source>
</evidence>
<gene>
    <name evidence="2" type="ORF">OIK42_14690</name>
</gene>
<evidence type="ECO:0008006" key="4">
    <source>
        <dbReference type="Google" id="ProtNLM"/>
    </source>
</evidence>
<evidence type="ECO:0000256" key="1">
    <source>
        <dbReference type="SAM" id="MobiDB-lite"/>
    </source>
</evidence>
<feature type="compositionally biased region" description="Polar residues" evidence="1">
    <location>
        <begin position="68"/>
        <end position="107"/>
    </location>
</feature>
<dbReference type="Proteomes" id="UP001218788">
    <property type="component" value="Unassembled WGS sequence"/>
</dbReference>
<sequence>MKYGFIAILVTLFFIAGFFTSQRYPLTTASQFTALNATHTDKQPGPGLQPDSSTASDSTSEDNAPEVISQTMRSAQLTDTESGNTDSVHTGNNATSEPPLQAAQSDKVTATLAQAEQQLAAEKYPMAQQEFEYWHENHLRELKERMREALGEDADWMFKEVSEDNSLLTNPVANTPLETDLAWRQRTEQALSDLLYAANTDPDFKLQGVSCIQKQCEVTITGANQAAGIRLFMQLATQKPNGINSASQPTFFSKPDHSYWLYFTLQFA</sequence>
<comment type="caution">
    <text evidence="2">The sequence shown here is derived from an EMBL/GenBank/DDBJ whole genome shotgun (WGS) entry which is preliminary data.</text>
</comment>
<proteinExistence type="predicted"/>
<protein>
    <recommendedName>
        <fullName evidence="4">SCP domain-containing protein</fullName>
    </recommendedName>
</protein>
<name>A0ABT5L550_9ALTE</name>
<accession>A0ABT5L550</accession>
<dbReference type="EMBL" id="JAQQXP010000002">
    <property type="protein sequence ID" value="MDC8832003.1"/>
    <property type="molecule type" value="Genomic_DNA"/>
</dbReference>
<keyword evidence="3" id="KW-1185">Reference proteome</keyword>
<reference evidence="2 3" key="1">
    <citation type="submission" date="2022-10" db="EMBL/GenBank/DDBJ databases">
        <title>Alteromonas sp. chi3 Genome sequencing.</title>
        <authorList>
            <person name="Park S."/>
        </authorList>
    </citation>
    <scope>NUCLEOTIDE SEQUENCE [LARGE SCALE GENOMIC DNA]</scope>
    <source>
        <strain evidence="3">chi3</strain>
    </source>
</reference>
<organism evidence="2 3">
    <name type="scientific">Alteromonas gilva</name>
    <dbReference type="NCBI Taxonomy" id="2987522"/>
    <lineage>
        <taxon>Bacteria</taxon>
        <taxon>Pseudomonadati</taxon>
        <taxon>Pseudomonadota</taxon>
        <taxon>Gammaproteobacteria</taxon>
        <taxon>Alteromonadales</taxon>
        <taxon>Alteromonadaceae</taxon>
        <taxon>Alteromonas/Salinimonas group</taxon>
        <taxon>Alteromonas</taxon>
    </lineage>
</organism>